<dbReference type="RefSeq" id="WP_290268089.1">
    <property type="nucleotide sequence ID" value="NZ_JAUFQP010000001.1"/>
</dbReference>
<keyword evidence="2" id="KW-0964">Secreted</keyword>
<dbReference type="EMBL" id="JBHMFA010000006">
    <property type="protein sequence ID" value="MFB9105506.1"/>
    <property type="molecule type" value="Genomic_DNA"/>
</dbReference>
<name>A0ABV5H202_9FLAO</name>
<feature type="signal peptide" evidence="5">
    <location>
        <begin position="1"/>
        <end position="20"/>
    </location>
</feature>
<accession>A0ABV5H202</accession>
<gene>
    <name evidence="7" type="ORF">ACFFU1_11385</name>
</gene>
<evidence type="ECO:0000256" key="5">
    <source>
        <dbReference type="SAM" id="SignalP"/>
    </source>
</evidence>
<dbReference type="SUPFAM" id="SSF53300">
    <property type="entry name" value="vWA-like"/>
    <property type="match status" value="1"/>
</dbReference>
<evidence type="ECO:0000256" key="1">
    <source>
        <dbReference type="ARBA" id="ARBA00004613"/>
    </source>
</evidence>
<organism evidence="7 8">
    <name type="scientific">Algibacter miyuki</name>
    <dbReference type="NCBI Taxonomy" id="1306933"/>
    <lineage>
        <taxon>Bacteria</taxon>
        <taxon>Pseudomonadati</taxon>
        <taxon>Bacteroidota</taxon>
        <taxon>Flavobacteriia</taxon>
        <taxon>Flavobacteriales</taxon>
        <taxon>Flavobacteriaceae</taxon>
        <taxon>Algibacter</taxon>
    </lineage>
</organism>
<evidence type="ECO:0000313" key="8">
    <source>
        <dbReference type="Proteomes" id="UP001589590"/>
    </source>
</evidence>
<evidence type="ECO:0000256" key="4">
    <source>
        <dbReference type="SAM" id="MobiDB-lite"/>
    </source>
</evidence>
<evidence type="ECO:0000313" key="7">
    <source>
        <dbReference type="EMBL" id="MFB9105506.1"/>
    </source>
</evidence>
<evidence type="ECO:0000256" key="2">
    <source>
        <dbReference type="ARBA" id="ARBA00022525"/>
    </source>
</evidence>
<dbReference type="PROSITE" id="PS51257">
    <property type="entry name" value="PROKAR_LIPOPROTEIN"/>
    <property type="match status" value="1"/>
</dbReference>
<sequence length="399" mass="43857">MKKIVLVFCAIVLLLGCESAEGVTDGDYDGSVLSSEASGDASGSDTPDFGNGDNGKTPGQITAAEWNDLSQWAFWSDLLNTQDYTEHHKSWDFNTSKRIAIQILDKNTSEALNNISVSLYKGNELICAVKTDNFGKANLFIDLFDSSKTSTTVNLSEYKIEINGEFQTEAITLLKHGVNVFNIEKTVPLDKKIELAFIVDATGSMGDELEFLKSDLTNVISRVQTDNENASILTSTVFYRDYGDDYVTKRFDFTTNISSTVNFIKGQSASGGGDFEEAVEVALDETINDLQWSANATTKIAFLLLDAPPHLTNETIESIHKSVYTAAEKGIKIIPVTASGITKSTEFLMRYLSIATNGTYVFITNDSGIGNDHLEPTVGEYEVEYLNDLMVRLINKYAE</sequence>
<evidence type="ECO:0000256" key="3">
    <source>
        <dbReference type="ARBA" id="ARBA00022729"/>
    </source>
</evidence>
<dbReference type="PROSITE" id="PS50234">
    <property type="entry name" value="VWFA"/>
    <property type="match status" value="1"/>
</dbReference>
<feature type="region of interest" description="Disordered" evidence="4">
    <location>
        <begin position="34"/>
        <end position="57"/>
    </location>
</feature>
<dbReference type="PANTHER" id="PTHR47763">
    <property type="entry name" value="ALPHA-PROTEIN KINASE VWKA"/>
    <property type="match status" value="1"/>
</dbReference>
<dbReference type="Gene3D" id="3.40.50.410">
    <property type="entry name" value="von Willebrand factor, type A domain"/>
    <property type="match status" value="1"/>
</dbReference>
<dbReference type="PANTHER" id="PTHR47763:SF1">
    <property type="entry name" value="DUF659 DOMAIN-CONTAINING PROTEIN"/>
    <property type="match status" value="1"/>
</dbReference>
<keyword evidence="3 5" id="KW-0732">Signal</keyword>
<protein>
    <recommendedName>
        <fullName evidence="6">VWFA domain-containing protein</fullName>
    </recommendedName>
</protein>
<feature type="domain" description="VWFA" evidence="6">
    <location>
        <begin position="194"/>
        <end position="389"/>
    </location>
</feature>
<dbReference type="Pfam" id="PF25106">
    <property type="entry name" value="VWA_4"/>
    <property type="match status" value="1"/>
</dbReference>
<dbReference type="InterPro" id="IPR002035">
    <property type="entry name" value="VWF_A"/>
</dbReference>
<keyword evidence="8" id="KW-1185">Reference proteome</keyword>
<dbReference type="InterPro" id="IPR052969">
    <property type="entry name" value="Thr-specific_kinase-like"/>
</dbReference>
<reference evidence="7 8" key="1">
    <citation type="submission" date="2024-09" db="EMBL/GenBank/DDBJ databases">
        <authorList>
            <person name="Sun Q."/>
            <person name="Mori K."/>
        </authorList>
    </citation>
    <scope>NUCLEOTIDE SEQUENCE [LARGE SCALE GENOMIC DNA]</scope>
    <source>
        <strain evidence="7 8">CECT 8300</strain>
    </source>
</reference>
<evidence type="ECO:0000259" key="6">
    <source>
        <dbReference type="PROSITE" id="PS50234"/>
    </source>
</evidence>
<feature type="chain" id="PRO_5045257758" description="VWFA domain-containing protein" evidence="5">
    <location>
        <begin position="21"/>
        <end position="399"/>
    </location>
</feature>
<comment type="caution">
    <text evidence="7">The sequence shown here is derived from an EMBL/GenBank/DDBJ whole genome shotgun (WGS) entry which is preliminary data.</text>
</comment>
<dbReference type="InterPro" id="IPR036465">
    <property type="entry name" value="vWFA_dom_sf"/>
</dbReference>
<comment type="subcellular location">
    <subcellularLocation>
        <location evidence="1">Secreted</location>
    </subcellularLocation>
</comment>
<dbReference type="Proteomes" id="UP001589590">
    <property type="component" value="Unassembled WGS sequence"/>
</dbReference>
<feature type="compositionally biased region" description="Low complexity" evidence="4">
    <location>
        <begin position="34"/>
        <end position="45"/>
    </location>
</feature>
<dbReference type="InterPro" id="IPR056861">
    <property type="entry name" value="HMCN1-like_VWA"/>
</dbReference>
<proteinExistence type="predicted"/>